<reference evidence="4 5" key="1">
    <citation type="submission" date="2018-06" db="EMBL/GenBank/DDBJ databases">
        <authorList>
            <consortium name="Pathogen Informatics"/>
            <person name="Doyle S."/>
        </authorList>
    </citation>
    <scope>NUCLEOTIDE SEQUENCE [LARGE SCALE GENOMIC DNA]</scope>
    <source>
        <strain evidence="4 5">NCTC9836</strain>
    </source>
</reference>
<accession>A0A381J7Q4</accession>
<dbReference type="EMBL" id="UFWZ01000001">
    <property type="protein sequence ID" value="SUY46485.1"/>
    <property type="molecule type" value="Genomic_DNA"/>
</dbReference>
<name>A0A381J7Q4_9CLOT</name>
<dbReference type="PANTHER" id="PTHR18964">
    <property type="entry name" value="ROK (REPRESSOR, ORF, KINASE) FAMILY"/>
    <property type="match status" value="1"/>
</dbReference>
<keyword evidence="4" id="KW-0808">Transferase</keyword>
<keyword evidence="5" id="KW-1185">Reference proteome</keyword>
<evidence type="ECO:0000313" key="5">
    <source>
        <dbReference type="Proteomes" id="UP000254664"/>
    </source>
</evidence>
<dbReference type="Gene3D" id="1.10.10.10">
    <property type="entry name" value="Winged helix-like DNA-binding domain superfamily/Winged helix DNA-binding domain"/>
    <property type="match status" value="1"/>
</dbReference>
<dbReference type="GO" id="GO:0016301">
    <property type="term" value="F:kinase activity"/>
    <property type="evidence" value="ECO:0007669"/>
    <property type="project" value="UniProtKB-KW"/>
</dbReference>
<evidence type="ECO:0000313" key="4">
    <source>
        <dbReference type="EMBL" id="SUY46485.1"/>
    </source>
</evidence>
<dbReference type="Pfam" id="PF00480">
    <property type="entry name" value="ROK"/>
    <property type="match status" value="1"/>
</dbReference>
<comment type="function">
    <text evidence="1">Transcriptional repressor of xylose-utilizing enzymes.</text>
</comment>
<dbReference type="OrthoDB" id="9796533at2"/>
<dbReference type="GO" id="GO:0042732">
    <property type="term" value="P:D-xylose metabolic process"/>
    <property type="evidence" value="ECO:0007669"/>
    <property type="project" value="UniProtKB-KW"/>
</dbReference>
<keyword evidence="3" id="KW-0859">Xylose metabolism</keyword>
<comment type="similarity">
    <text evidence="2">Belongs to the ROK (NagC/XylR) family.</text>
</comment>
<protein>
    <submittedName>
        <fullName evidence="4">Transcriptional regulator/sugar kinase</fullName>
    </submittedName>
</protein>
<organism evidence="4 5">
    <name type="scientific">Clostridium putrefaciens</name>
    <dbReference type="NCBI Taxonomy" id="99675"/>
    <lineage>
        <taxon>Bacteria</taxon>
        <taxon>Bacillati</taxon>
        <taxon>Bacillota</taxon>
        <taxon>Clostridia</taxon>
        <taxon>Eubacteriales</taxon>
        <taxon>Clostridiaceae</taxon>
        <taxon>Clostridium</taxon>
    </lineage>
</organism>
<dbReference type="PANTHER" id="PTHR18964:SF149">
    <property type="entry name" value="BIFUNCTIONAL UDP-N-ACETYLGLUCOSAMINE 2-EPIMERASE_N-ACETYLMANNOSAMINE KINASE"/>
    <property type="match status" value="1"/>
</dbReference>
<dbReference type="InterPro" id="IPR036388">
    <property type="entry name" value="WH-like_DNA-bd_sf"/>
</dbReference>
<evidence type="ECO:0000256" key="1">
    <source>
        <dbReference type="ARBA" id="ARBA00002486"/>
    </source>
</evidence>
<sequence length="400" mass="45441">MELTKKQQKLRFKILDTIYAEGPISRIDISKKTSITPATVSEITSNMIHEKLIHEIGEVIPEQSTSGRKKILLGISSSHSFYIGTELSQKYISFCLTDNTGKVFSKKVIKLNTYDLSDTSTETFYVNELQDFIISCHKYNPLGIGIAIPGHFDVVNKSIITNNSFWENFNIKVLLDRIDLPIYFENNVKCMTLSERLFSFNGTDNNFIFFHVGRGMFCSYMYNGELYAKDNFLVGEIGHIIVHPNGELCECGKRGCLQTYASEAWIIKKSQILFDNSETTYLKQLVTKKNQITIETILKAYILGDEGVNNILHSAIKYLSITINNLSMMIDSNKVIIHGELFTEPLLSNLLKEYLIQNISLLSIQKERNVIVKSYHNYNGALAASSLCVSKFLINQVRDN</sequence>
<keyword evidence="3" id="KW-0119">Carbohydrate metabolism</keyword>
<dbReference type="InterPro" id="IPR036390">
    <property type="entry name" value="WH_DNA-bd_sf"/>
</dbReference>
<dbReference type="Gene3D" id="3.30.420.40">
    <property type="match status" value="2"/>
</dbReference>
<proteinExistence type="inferred from homology"/>
<keyword evidence="4" id="KW-0418">Kinase</keyword>
<evidence type="ECO:0000256" key="2">
    <source>
        <dbReference type="ARBA" id="ARBA00006479"/>
    </source>
</evidence>
<dbReference type="RefSeq" id="WP_115640556.1">
    <property type="nucleotide sequence ID" value="NZ_UFWZ01000001.1"/>
</dbReference>
<evidence type="ECO:0000256" key="3">
    <source>
        <dbReference type="ARBA" id="ARBA00022629"/>
    </source>
</evidence>
<gene>
    <name evidence="4" type="primary">mlc</name>
    <name evidence="4" type="ORF">NCTC9836_00782</name>
</gene>
<dbReference type="AlphaFoldDB" id="A0A381J7Q4"/>
<dbReference type="Proteomes" id="UP000254664">
    <property type="component" value="Unassembled WGS sequence"/>
</dbReference>
<dbReference type="SUPFAM" id="SSF53067">
    <property type="entry name" value="Actin-like ATPase domain"/>
    <property type="match status" value="1"/>
</dbReference>
<dbReference type="SUPFAM" id="SSF46785">
    <property type="entry name" value="Winged helix' DNA-binding domain"/>
    <property type="match status" value="1"/>
</dbReference>
<dbReference type="InterPro" id="IPR000600">
    <property type="entry name" value="ROK"/>
</dbReference>
<dbReference type="InterPro" id="IPR043129">
    <property type="entry name" value="ATPase_NBD"/>
</dbReference>
<dbReference type="Pfam" id="PF13412">
    <property type="entry name" value="HTH_24"/>
    <property type="match status" value="1"/>
</dbReference>